<dbReference type="PATRIC" id="fig|163011.3.peg.174"/>
<feature type="transmembrane region" description="Helical" evidence="1">
    <location>
        <begin position="88"/>
        <end position="109"/>
    </location>
</feature>
<dbReference type="AlphaFoldDB" id="A0A0J6GXD5"/>
<reference evidence="2 5" key="3">
    <citation type="submission" date="2019-09" db="EMBL/GenBank/DDBJ databases">
        <title>Draft genome sequences of 48 bacterial type strains from the CCUG.</title>
        <authorList>
            <person name="Tunovic T."/>
            <person name="Pineiro-Iglesias B."/>
            <person name="Unosson C."/>
            <person name="Inganas E."/>
            <person name="Ohlen M."/>
            <person name="Cardew S."/>
            <person name="Jensie-Markopoulos S."/>
            <person name="Salva-Serra F."/>
            <person name="Jaen-Luchoro D."/>
            <person name="Karlsson R."/>
            <person name="Svensson-Stadler L."/>
            <person name="Chun J."/>
            <person name="Moore E."/>
        </authorList>
    </citation>
    <scope>NUCLEOTIDE SEQUENCE [LARGE SCALE GENOMIC DNA]</scope>
    <source>
        <strain evidence="2 5">CCUG 51522</strain>
    </source>
</reference>
<gene>
    <name evidence="2" type="ORF">F7R14_24615</name>
    <name evidence="3" type="ORF">SAMN04490191_3251</name>
</gene>
<organism evidence="3 4">
    <name type="scientific">Pseudomonas lini</name>
    <dbReference type="NCBI Taxonomy" id="163011"/>
    <lineage>
        <taxon>Bacteria</taxon>
        <taxon>Pseudomonadati</taxon>
        <taxon>Pseudomonadota</taxon>
        <taxon>Gammaproteobacteria</taxon>
        <taxon>Pseudomonadales</taxon>
        <taxon>Pseudomonadaceae</taxon>
        <taxon>Pseudomonas</taxon>
    </lineage>
</organism>
<keyword evidence="1" id="KW-0472">Membrane</keyword>
<evidence type="ECO:0000256" key="1">
    <source>
        <dbReference type="SAM" id="Phobius"/>
    </source>
</evidence>
<dbReference type="EMBL" id="VZPO01000011">
    <property type="protein sequence ID" value="KAB0500509.1"/>
    <property type="molecule type" value="Genomic_DNA"/>
</dbReference>
<reference evidence="3" key="1">
    <citation type="submission" date="2016-10" db="EMBL/GenBank/DDBJ databases">
        <authorList>
            <person name="de Groot N.N."/>
        </authorList>
    </citation>
    <scope>NUCLEOTIDE SEQUENCE [LARGE SCALE GENOMIC DNA]</scope>
    <source>
        <strain evidence="3">BS3782</strain>
    </source>
</reference>
<accession>A0A0J6GXD5</accession>
<protein>
    <submittedName>
        <fullName evidence="3">Uncharacterized protein</fullName>
    </submittedName>
</protein>
<feature type="transmembrane region" description="Helical" evidence="1">
    <location>
        <begin position="59"/>
        <end position="76"/>
    </location>
</feature>
<keyword evidence="4" id="KW-1185">Reference proteome</keyword>
<keyword evidence="1" id="KW-1133">Transmembrane helix</keyword>
<sequence>MISPQDSAIPLTRTQKLTSLITRGMAGLSIVLGAMWALITYAVPDPSVFGFSFISWKNVVLLVSTFLFLGAVSIGWQIRNFTPMLRGALQFFMVAGLSFGFFILGTEYAKPSFEFAKLQAKIVENEGNNLLGKRMEVLDNVRIELEGCENIGRLPTCTFELTNLNIDRSFRFDDGTRLFDESGGPLKFESIRVGQVEDNAWLRFPLIRNVPTRVTLIFQQSNSKLSKTPAIKLVFRDGNDEALTVKFSEIVMR</sequence>
<dbReference type="RefSeq" id="WP_038982683.1">
    <property type="nucleotide sequence ID" value="NZ_JABTYG010000008.1"/>
</dbReference>
<dbReference type="Proteomes" id="UP000434925">
    <property type="component" value="Unassembled WGS sequence"/>
</dbReference>
<name>A0A0J6GXD5_9PSED</name>
<proteinExistence type="predicted"/>
<evidence type="ECO:0000313" key="4">
    <source>
        <dbReference type="Proteomes" id="UP000182814"/>
    </source>
</evidence>
<reference evidence="4" key="2">
    <citation type="submission" date="2016-10" db="EMBL/GenBank/DDBJ databases">
        <authorList>
            <person name="Varghese N."/>
            <person name="Submissions S."/>
        </authorList>
    </citation>
    <scope>NUCLEOTIDE SEQUENCE [LARGE SCALE GENOMIC DNA]</scope>
    <source>
        <strain evidence="4">BS3782</strain>
    </source>
</reference>
<evidence type="ECO:0000313" key="2">
    <source>
        <dbReference type="EMBL" id="KAB0500509.1"/>
    </source>
</evidence>
<dbReference type="Proteomes" id="UP000182814">
    <property type="component" value="Chromosome I"/>
</dbReference>
<keyword evidence="1" id="KW-0812">Transmembrane</keyword>
<feature type="transmembrane region" description="Helical" evidence="1">
    <location>
        <begin position="20"/>
        <end position="39"/>
    </location>
</feature>
<evidence type="ECO:0000313" key="3">
    <source>
        <dbReference type="EMBL" id="SDT12876.1"/>
    </source>
</evidence>
<dbReference type="EMBL" id="LT629746">
    <property type="protein sequence ID" value="SDT12876.1"/>
    <property type="molecule type" value="Genomic_DNA"/>
</dbReference>
<evidence type="ECO:0000313" key="5">
    <source>
        <dbReference type="Proteomes" id="UP000434925"/>
    </source>
</evidence>